<feature type="active site" description="Proton acceptor" evidence="10 12">
    <location>
        <position position="34"/>
    </location>
</feature>
<comment type="cofactor">
    <cofactor evidence="4">
        <name>Zn(2+)</name>
        <dbReference type="ChEBI" id="CHEBI:29105"/>
    </cofactor>
</comment>
<comment type="catalytic activity">
    <reaction evidence="1 10 11">
        <text>D-ribulose 5-phosphate = D-xylulose 5-phosphate</text>
        <dbReference type="Rhea" id="RHEA:13677"/>
        <dbReference type="ChEBI" id="CHEBI:57737"/>
        <dbReference type="ChEBI" id="CHEBI:58121"/>
        <dbReference type="EC" id="5.1.3.1"/>
    </reaction>
</comment>
<feature type="binding site" evidence="10 13">
    <location>
        <position position="32"/>
    </location>
    <ligand>
        <name>a divalent metal cation</name>
        <dbReference type="ChEBI" id="CHEBI:60240"/>
    </ligand>
</feature>
<dbReference type="Pfam" id="PF00834">
    <property type="entry name" value="Ribul_P_3_epim"/>
    <property type="match status" value="1"/>
</dbReference>
<accession>A0A9D9E700</accession>
<dbReference type="InterPro" id="IPR000056">
    <property type="entry name" value="Ribul_P_3_epim-like"/>
</dbReference>
<sequence length="216" mass="24402">MLKVAPSILSADFLNLQHDIEEVAKDKADLLHIDIMDGNFVPNISFGWTMLEQIRKVTDLFLDVHLMIAKSNEYLDQFIHAGADLIDVHIENTQDIDQVIKKIHAAKIKVGLVINPETKVETVLPYLDQIDQVLVMTVHPGFGGQQFIPECLTKIAYLNQLRKNKQFNYQIEVDGGINETTAKQCYEKGTDIVVAGSYVFKNDIKNAIEILHKVSE</sequence>
<dbReference type="GO" id="GO:0019323">
    <property type="term" value="P:pentose catabolic process"/>
    <property type="evidence" value="ECO:0007669"/>
    <property type="project" value="UniProtKB-UniRule"/>
</dbReference>
<dbReference type="InterPro" id="IPR011060">
    <property type="entry name" value="RibuloseP-bd_barrel"/>
</dbReference>
<feature type="binding site" evidence="10 13">
    <location>
        <position position="65"/>
    </location>
    <ligand>
        <name>a divalent metal cation</name>
        <dbReference type="ChEBI" id="CHEBI:60240"/>
    </ligand>
</feature>
<comment type="similarity">
    <text evidence="6 10 11">Belongs to the ribulose-phosphate 3-epimerase family.</text>
</comment>
<evidence type="ECO:0000256" key="6">
    <source>
        <dbReference type="ARBA" id="ARBA00009541"/>
    </source>
</evidence>
<evidence type="ECO:0000256" key="3">
    <source>
        <dbReference type="ARBA" id="ARBA00001941"/>
    </source>
</evidence>
<dbReference type="GO" id="GO:0046872">
    <property type="term" value="F:metal ion binding"/>
    <property type="evidence" value="ECO:0007669"/>
    <property type="project" value="UniProtKB-UniRule"/>
</dbReference>
<dbReference type="GO" id="GO:0004750">
    <property type="term" value="F:D-ribulose-phosphate 3-epimerase activity"/>
    <property type="evidence" value="ECO:0007669"/>
    <property type="project" value="UniProtKB-UniRule"/>
</dbReference>
<comment type="cofactor">
    <cofactor evidence="2">
        <name>Mn(2+)</name>
        <dbReference type="ChEBI" id="CHEBI:29035"/>
    </cofactor>
</comment>
<evidence type="ECO:0000256" key="7">
    <source>
        <dbReference type="ARBA" id="ARBA00013188"/>
    </source>
</evidence>
<dbReference type="EMBL" id="JADIMP010000027">
    <property type="protein sequence ID" value="MBO8441101.1"/>
    <property type="molecule type" value="Genomic_DNA"/>
</dbReference>
<comment type="function">
    <text evidence="10">Catalyzes the reversible epimerization of D-ribulose 5-phosphate to D-xylulose 5-phosphate.</text>
</comment>
<dbReference type="PANTHER" id="PTHR11749">
    <property type="entry name" value="RIBULOSE-5-PHOSPHATE-3-EPIMERASE"/>
    <property type="match status" value="1"/>
</dbReference>
<keyword evidence="9 10" id="KW-0413">Isomerase</keyword>
<reference evidence="15" key="1">
    <citation type="submission" date="2020-10" db="EMBL/GenBank/DDBJ databases">
        <authorList>
            <person name="Gilroy R."/>
        </authorList>
    </citation>
    <scope>NUCLEOTIDE SEQUENCE</scope>
    <source>
        <strain evidence="15">C6-149</strain>
    </source>
</reference>
<feature type="binding site" evidence="10 13">
    <location>
        <position position="174"/>
    </location>
    <ligand>
        <name>a divalent metal cation</name>
        <dbReference type="ChEBI" id="CHEBI:60240"/>
    </ligand>
</feature>
<dbReference type="PIRSF" id="PIRSF001461">
    <property type="entry name" value="RPE"/>
    <property type="match status" value="1"/>
</dbReference>
<comment type="pathway">
    <text evidence="10">Carbohydrate degradation.</text>
</comment>
<evidence type="ECO:0000313" key="16">
    <source>
        <dbReference type="Proteomes" id="UP000823614"/>
    </source>
</evidence>
<evidence type="ECO:0000256" key="1">
    <source>
        <dbReference type="ARBA" id="ARBA00001782"/>
    </source>
</evidence>
<evidence type="ECO:0000256" key="8">
    <source>
        <dbReference type="ARBA" id="ARBA00022723"/>
    </source>
</evidence>
<dbReference type="HAMAP" id="MF_02227">
    <property type="entry name" value="RPE"/>
    <property type="match status" value="1"/>
</dbReference>
<evidence type="ECO:0000256" key="4">
    <source>
        <dbReference type="ARBA" id="ARBA00001947"/>
    </source>
</evidence>
<proteinExistence type="inferred from homology"/>
<evidence type="ECO:0000256" key="13">
    <source>
        <dbReference type="PIRSR" id="PIRSR001461-2"/>
    </source>
</evidence>
<dbReference type="Proteomes" id="UP000823614">
    <property type="component" value="Unassembled WGS sequence"/>
</dbReference>
<evidence type="ECO:0000256" key="14">
    <source>
        <dbReference type="PIRSR" id="PIRSR001461-3"/>
    </source>
</evidence>
<gene>
    <name evidence="10 15" type="primary">rpe</name>
    <name evidence="15" type="ORF">IAA89_01425</name>
</gene>
<dbReference type="PROSITE" id="PS01086">
    <property type="entry name" value="RIBUL_P_3_EPIMER_2"/>
    <property type="match status" value="1"/>
</dbReference>
<dbReference type="EC" id="5.1.3.1" evidence="7 10"/>
<feature type="binding site" evidence="10">
    <location>
        <begin position="174"/>
        <end position="176"/>
    </location>
    <ligand>
        <name>substrate</name>
    </ligand>
</feature>
<comment type="cofactor">
    <cofactor evidence="3">
        <name>Co(2+)</name>
        <dbReference type="ChEBI" id="CHEBI:48828"/>
    </cofactor>
</comment>
<keyword evidence="13" id="KW-0170">Cobalt</keyword>
<comment type="caution">
    <text evidence="15">The sequence shown here is derived from an EMBL/GenBank/DDBJ whole genome shotgun (WGS) entry which is preliminary data.</text>
</comment>
<evidence type="ECO:0000256" key="9">
    <source>
        <dbReference type="ARBA" id="ARBA00023235"/>
    </source>
</evidence>
<comment type="cofactor">
    <cofactor evidence="10 13">
        <name>a divalent metal cation</name>
        <dbReference type="ChEBI" id="CHEBI:60240"/>
    </cofactor>
    <text evidence="10 13">Binds 1 divalent metal cation per subunit.</text>
</comment>
<dbReference type="GO" id="GO:0005737">
    <property type="term" value="C:cytoplasm"/>
    <property type="evidence" value="ECO:0007669"/>
    <property type="project" value="UniProtKB-ARBA"/>
</dbReference>
<dbReference type="SUPFAM" id="SSF51366">
    <property type="entry name" value="Ribulose-phoshate binding barrel"/>
    <property type="match status" value="1"/>
</dbReference>
<feature type="binding site" evidence="10 14">
    <location>
        <begin position="141"/>
        <end position="144"/>
    </location>
    <ligand>
        <name>substrate</name>
    </ligand>
</feature>
<dbReference type="FunFam" id="3.20.20.70:FF:000004">
    <property type="entry name" value="Ribulose-phosphate 3-epimerase"/>
    <property type="match status" value="1"/>
</dbReference>
<dbReference type="Gene3D" id="3.20.20.70">
    <property type="entry name" value="Aldolase class I"/>
    <property type="match status" value="1"/>
</dbReference>
<keyword evidence="10 11" id="KW-0119">Carbohydrate metabolism</keyword>
<dbReference type="NCBIfam" id="NF004076">
    <property type="entry name" value="PRK05581.1-4"/>
    <property type="match status" value="1"/>
</dbReference>
<feature type="active site" description="Proton donor" evidence="10 12">
    <location>
        <position position="174"/>
    </location>
</feature>
<feature type="binding site" evidence="10 14">
    <location>
        <position position="7"/>
    </location>
    <ligand>
        <name>substrate</name>
    </ligand>
</feature>
<evidence type="ECO:0000256" key="11">
    <source>
        <dbReference type="PIRNR" id="PIRNR001461"/>
    </source>
</evidence>
<dbReference type="AlphaFoldDB" id="A0A9D9E700"/>
<evidence type="ECO:0000256" key="5">
    <source>
        <dbReference type="ARBA" id="ARBA00001954"/>
    </source>
</evidence>
<dbReference type="InterPro" id="IPR013785">
    <property type="entry name" value="Aldolase_TIM"/>
</dbReference>
<dbReference type="NCBIfam" id="TIGR01163">
    <property type="entry name" value="rpe"/>
    <property type="match status" value="1"/>
</dbReference>
<name>A0A9D9E700_9LACO</name>
<feature type="binding site" evidence="10 14">
    <location>
        <begin position="196"/>
        <end position="197"/>
    </location>
    <ligand>
        <name>substrate</name>
    </ligand>
</feature>
<reference evidence="15" key="2">
    <citation type="journal article" date="2021" name="PeerJ">
        <title>Extensive microbial diversity within the chicken gut microbiome revealed by metagenomics and culture.</title>
        <authorList>
            <person name="Gilroy R."/>
            <person name="Ravi A."/>
            <person name="Getino M."/>
            <person name="Pursley I."/>
            <person name="Horton D.L."/>
            <person name="Alikhan N.F."/>
            <person name="Baker D."/>
            <person name="Gharbi K."/>
            <person name="Hall N."/>
            <person name="Watson M."/>
            <person name="Adriaenssens E.M."/>
            <person name="Foster-Nyarko E."/>
            <person name="Jarju S."/>
            <person name="Secka A."/>
            <person name="Antonio M."/>
            <person name="Oren A."/>
            <person name="Chaudhuri R.R."/>
            <person name="La Ragione R."/>
            <person name="Hildebrand F."/>
            <person name="Pallen M.J."/>
        </authorList>
    </citation>
    <scope>NUCLEOTIDE SEQUENCE</scope>
    <source>
        <strain evidence="15">C6-149</strain>
    </source>
</reference>
<protein>
    <recommendedName>
        <fullName evidence="7 10">Ribulose-phosphate 3-epimerase</fullName>
        <ecNumber evidence="7 10">5.1.3.1</ecNumber>
    </recommendedName>
</protein>
<comment type="cofactor">
    <cofactor evidence="5">
        <name>Fe(2+)</name>
        <dbReference type="ChEBI" id="CHEBI:29033"/>
    </cofactor>
</comment>
<feature type="binding site" evidence="10 13">
    <location>
        <position position="34"/>
    </location>
    <ligand>
        <name>a divalent metal cation</name>
        <dbReference type="ChEBI" id="CHEBI:60240"/>
    </ligand>
</feature>
<keyword evidence="8 10" id="KW-0479">Metal-binding</keyword>
<dbReference type="PROSITE" id="PS01085">
    <property type="entry name" value="RIBUL_P_3_EPIMER_1"/>
    <property type="match status" value="1"/>
</dbReference>
<dbReference type="CDD" id="cd00429">
    <property type="entry name" value="RPE"/>
    <property type="match status" value="1"/>
</dbReference>
<dbReference type="InterPro" id="IPR026019">
    <property type="entry name" value="Ribul_P_3_epim"/>
</dbReference>
<organism evidence="15 16">
    <name type="scientific">Candidatus Gallilactobacillus intestinavium</name>
    <dbReference type="NCBI Taxonomy" id="2840838"/>
    <lineage>
        <taxon>Bacteria</taxon>
        <taxon>Bacillati</taxon>
        <taxon>Bacillota</taxon>
        <taxon>Bacilli</taxon>
        <taxon>Lactobacillales</taxon>
        <taxon>Lactobacillaceae</taxon>
        <taxon>Lactobacillaceae incertae sedis</taxon>
        <taxon>Candidatus Gallilactobacillus</taxon>
    </lineage>
</organism>
<evidence type="ECO:0000256" key="10">
    <source>
        <dbReference type="HAMAP-Rule" id="MF_02227"/>
    </source>
</evidence>
<dbReference type="GO" id="GO:0006098">
    <property type="term" value="P:pentose-phosphate shunt"/>
    <property type="evidence" value="ECO:0007669"/>
    <property type="project" value="UniProtKB-UniRule"/>
</dbReference>
<evidence type="ECO:0000256" key="12">
    <source>
        <dbReference type="PIRSR" id="PIRSR001461-1"/>
    </source>
</evidence>
<feature type="binding site" evidence="10 14">
    <location>
        <position position="65"/>
    </location>
    <ligand>
        <name>substrate</name>
    </ligand>
</feature>
<evidence type="ECO:0000256" key="2">
    <source>
        <dbReference type="ARBA" id="ARBA00001936"/>
    </source>
</evidence>
<keyword evidence="13" id="KW-0464">Manganese</keyword>
<keyword evidence="13" id="KW-0862">Zinc</keyword>
<feature type="binding site" evidence="14">
    <location>
        <position position="176"/>
    </location>
    <ligand>
        <name>substrate</name>
    </ligand>
</feature>
<evidence type="ECO:0000313" key="15">
    <source>
        <dbReference type="EMBL" id="MBO8441101.1"/>
    </source>
</evidence>